<accession>A0A1F5HFM7</accession>
<dbReference type="STRING" id="1797737.A2196_05780"/>
<gene>
    <name evidence="1" type="ORF">A2196_05780</name>
</gene>
<comment type="caution">
    <text evidence="1">The sequence shown here is derived from an EMBL/GenBank/DDBJ whole genome shotgun (WGS) entry which is preliminary data.</text>
</comment>
<evidence type="ECO:0008006" key="3">
    <source>
        <dbReference type="Google" id="ProtNLM"/>
    </source>
</evidence>
<dbReference type="InterPro" id="IPR052341">
    <property type="entry name" value="LOG_family_nucleotidases"/>
</dbReference>
<dbReference type="InterPro" id="IPR041164">
    <property type="entry name" value="LDcluster4"/>
</dbReference>
<protein>
    <recommendedName>
        <fullName evidence="3">LOG family protein</fullName>
    </recommendedName>
</protein>
<dbReference type="Pfam" id="PF18306">
    <property type="entry name" value="LDcluster4"/>
    <property type="match status" value="1"/>
</dbReference>
<proteinExistence type="predicted"/>
<sequence>MAKIQKITFLGYADAKENDELFKNAYEVARVCAQHGYIVVNGGGPGVMKAATLGAKSANGKTIGVTFYPKDIPVFEGRDEENKVDELIVVDNYLERTLKLLEIGQVFIIFNGGTGTISEFGMAWGLARLYFGHHKPLILYGNFWQEIIFAFTKGMYIRPEERQVFKIVNDPIQVIDVIKRFENINL</sequence>
<dbReference type="AlphaFoldDB" id="A0A1F5HFM7"/>
<dbReference type="GO" id="GO:0005829">
    <property type="term" value="C:cytosol"/>
    <property type="evidence" value="ECO:0007669"/>
    <property type="project" value="TreeGrafter"/>
</dbReference>
<name>A0A1F5HFM7_9BACT</name>
<dbReference type="EMBL" id="MFCA01000009">
    <property type="protein sequence ID" value="OGE02815.1"/>
    <property type="molecule type" value="Genomic_DNA"/>
</dbReference>
<dbReference type="PANTHER" id="PTHR43393:SF3">
    <property type="entry name" value="LYSINE DECARBOXYLASE-LIKE PROTEIN"/>
    <property type="match status" value="1"/>
</dbReference>
<dbReference type="PANTHER" id="PTHR43393">
    <property type="entry name" value="CYTOKININ RIBOSIDE 5'-MONOPHOSPHATE PHOSPHORIBOHYDROLASE"/>
    <property type="match status" value="1"/>
</dbReference>
<organism evidence="1 2">
    <name type="scientific">Candidatus Curtissbacteria bacterium RIFOXYA1_FULL_41_14</name>
    <dbReference type="NCBI Taxonomy" id="1797737"/>
    <lineage>
        <taxon>Bacteria</taxon>
        <taxon>Candidatus Curtissiibacteriota</taxon>
    </lineage>
</organism>
<dbReference type="Proteomes" id="UP000176751">
    <property type="component" value="Unassembled WGS sequence"/>
</dbReference>
<evidence type="ECO:0000313" key="1">
    <source>
        <dbReference type="EMBL" id="OGE02815.1"/>
    </source>
</evidence>
<dbReference type="SUPFAM" id="SSF102405">
    <property type="entry name" value="MCP/YpsA-like"/>
    <property type="match status" value="1"/>
</dbReference>
<evidence type="ECO:0000313" key="2">
    <source>
        <dbReference type="Proteomes" id="UP000176751"/>
    </source>
</evidence>
<dbReference type="Gene3D" id="3.40.50.450">
    <property type="match status" value="1"/>
</dbReference>
<reference evidence="1 2" key="1">
    <citation type="journal article" date="2016" name="Nat. Commun.">
        <title>Thousands of microbial genomes shed light on interconnected biogeochemical processes in an aquifer system.</title>
        <authorList>
            <person name="Anantharaman K."/>
            <person name="Brown C.T."/>
            <person name="Hug L.A."/>
            <person name="Sharon I."/>
            <person name="Castelle C.J."/>
            <person name="Probst A.J."/>
            <person name="Thomas B.C."/>
            <person name="Singh A."/>
            <person name="Wilkins M.J."/>
            <person name="Karaoz U."/>
            <person name="Brodie E.L."/>
            <person name="Williams K.H."/>
            <person name="Hubbard S.S."/>
            <person name="Banfield J.F."/>
        </authorList>
    </citation>
    <scope>NUCLEOTIDE SEQUENCE [LARGE SCALE GENOMIC DNA]</scope>
</reference>